<dbReference type="PROSITE" id="PS50222">
    <property type="entry name" value="EF_HAND_2"/>
    <property type="match status" value="1"/>
</dbReference>
<feature type="transmembrane region" description="Helical" evidence="3">
    <location>
        <begin position="637"/>
        <end position="657"/>
    </location>
</feature>
<keyword evidence="3" id="KW-0472">Membrane</keyword>
<dbReference type="Gene3D" id="1.10.238.10">
    <property type="entry name" value="EF-hand"/>
    <property type="match status" value="1"/>
</dbReference>
<dbReference type="InterPro" id="IPR036734">
    <property type="entry name" value="Neur_chan_lig-bd_sf"/>
</dbReference>
<keyword evidence="4" id="KW-0732">Signal</keyword>
<keyword evidence="1" id="KW-0106">Calcium</keyword>
<dbReference type="InterPro" id="IPR011992">
    <property type="entry name" value="EF-hand-dom_pair"/>
</dbReference>
<feature type="compositionally biased region" description="Acidic residues" evidence="2">
    <location>
        <begin position="123"/>
        <end position="137"/>
    </location>
</feature>
<dbReference type="Gene3D" id="2.70.170.10">
    <property type="entry name" value="Neurotransmitter-gated ion-channel ligand-binding domain"/>
    <property type="match status" value="1"/>
</dbReference>
<proteinExistence type="predicted"/>
<dbReference type="Proteomes" id="UP001363151">
    <property type="component" value="Unassembled WGS sequence"/>
</dbReference>
<dbReference type="SUPFAM" id="SSF63712">
    <property type="entry name" value="Nicotinic receptor ligand binding domain-like"/>
    <property type="match status" value="1"/>
</dbReference>
<dbReference type="EMBL" id="JBBJCI010000202">
    <property type="protein sequence ID" value="KAK7241364.1"/>
    <property type="molecule type" value="Genomic_DNA"/>
</dbReference>
<feature type="compositionally biased region" description="Low complexity" evidence="2">
    <location>
        <begin position="43"/>
        <end position="57"/>
    </location>
</feature>
<evidence type="ECO:0000259" key="5">
    <source>
        <dbReference type="PROSITE" id="PS50222"/>
    </source>
</evidence>
<feature type="signal peptide" evidence="4">
    <location>
        <begin position="1"/>
        <end position="23"/>
    </location>
</feature>
<keyword evidence="3" id="KW-0812">Transmembrane</keyword>
<comment type="caution">
    <text evidence="6">The sequence shown here is derived from an EMBL/GenBank/DDBJ whole genome shotgun (WGS) entry which is preliminary data.</text>
</comment>
<accession>A0ABR1FYL6</accession>
<protein>
    <recommendedName>
        <fullName evidence="5">EF-hand domain-containing protein</fullName>
    </recommendedName>
</protein>
<dbReference type="InterPro" id="IPR002048">
    <property type="entry name" value="EF_hand_dom"/>
</dbReference>
<dbReference type="PROSITE" id="PS00018">
    <property type="entry name" value="EF_HAND_1"/>
    <property type="match status" value="1"/>
</dbReference>
<evidence type="ECO:0000256" key="4">
    <source>
        <dbReference type="SAM" id="SignalP"/>
    </source>
</evidence>
<gene>
    <name evidence="6" type="ORF">SO694_00059059</name>
</gene>
<feature type="domain" description="EF-hand" evidence="5">
    <location>
        <begin position="532"/>
        <end position="567"/>
    </location>
</feature>
<evidence type="ECO:0000256" key="1">
    <source>
        <dbReference type="ARBA" id="ARBA00022837"/>
    </source>
</evidence>
<dbReference type="SUPFAM" id="SSF47473">
    <property type="entry name" value="EF-hand"/>
    <property type="match status" value="1"/>
</dbReference>
<feature type="compositionally biased region" description="Low complexity" evidence="2">
    <location>
        <begin position="67"/>
        <end position="85"/>
    </location>
</feature>
<evidence type="ECO:0000256" key="2">
    <source>
        <dbReference type="SAM" id="MobiDB-lite"/>
    </source>
</evidence>
<feature type="compositionally biased region" description="Acidic residues" evidence="2">
    <location>
        <begin position="86"/>
        <end position="112"/>
    </location>
</feature>
<dbReference type="InterPro" id="IPR006202">
    <property type="entry name" value="Neur_chan_lig-bd"/>
</dbReference>
<evidence type="ECO:0000313" key="6">
    <source>
        <dbReference type="EMBL" id="KAK7241364.1"/>
    </source>
</evidence>
<sequence>MVGLRLVTLLVAAAALESSSSRARVLQMSGNDGEDTGKDSDTAVDSSAAADAANTTSIETSDVETNATSTNADSGDSADDAASAEATDDDDEGEGVSFGDDEGEDEAEDEKEEGGPGGPSDEARDESELTPDELDDTVDLGNYKCWFEQGGEAFTSYTQLEDGLLGDEGNKRGDRTPVYDRGTRPEVWLDGDLTGTATTVSHVFELLDFSLNERTNSWDFIGEARVSWVDQRLAFNTSAGCPRAIWHLSKSHMYKIWHPYIYLRNQIKTSKVDPFTSAIEVSGDGTVVFRYHSYGTAHCKMSFRDMPFDKQTCDFIYQSLTYDSHELNFDRDASVVLYNTNTDKNLRTIAWVIEEAKTSIVGSEYEQLVAPARVAISVLPVLIMRTLLNQVYASIQSLPYYNMLTAYLTMLQYCGVLCVFEYAAVQYFLANEAAAHGRLRELRKFKDLLADDGDAERGAARDDVALVEAAADPGGAAEARAGAATRTLFKRKLEEHGVVSKRALFARKPTAPPGSYRRLLKSDSRENPAAKHALEALHDAFLVADADHSGAIAPDELSRVLREFGVFETPKAARLALSNYRFHRGRGDDRDALTFPEFAPFLVSYEDYRLANISAATKRCTPLKWVRYHPRSLQLDIFCRAFFIPITAVLVYVAIVMTDASD</sequence>
<dbReference type="Gene3D" id="6.10.250.2810">
    <property type="match status" value="1"/>
</dbReference>
<evidence type="ECO:0000256" key="3">
    <source>
        <dbReference type="SAM" id="Phobius"/>
    </source>
</evidence>
<keyword evidence="7" id="KW-1185">Reference proteome</keyword>
<keyword evidence="3" id="KW-1133">Transmembrane helix</keyword>
<name>A0ABR1FYL6_AURAN</name>
<feature type="region of interest" description="Disordered" evidence="2">
    <location>
        <begin position="20"/>
        <end position="137"/>
    </location>
</feature>
<reference evidence="6 7" key="1">
    <citation type="submission" date="2024-03" db="EMBL/GenBank/DDBJ databases">
        <title>Aureococcus anophagefferens CCMP1851 and Kratosvirus quantuckense: Draft genome of a second virus-susceptible host strain in the model system.</title>
        <authorList>
            <person name="Chase E."/>
            <person name="Truchon A.R."/>
            <person name="Schepens W."/>
            <person name="Wilhelm S.W."/>
        </authorList>
    </citation>
    <scope>NUCLEOTIDE SEQUENCE [LARGE SCALE GENOMIC DNA]</scope>
    <source>
        <strain evidence="6 7">CCMP1851</strain>
    </source>
</reference>
<organism evidence="6 7">
    <name type="scientific">Aureococcus anophagefferens</name>
    <name type="common">Harmful bloom alga</name>
    <dbReference type="NCBI Taxonomy" id="44056"/>
    <lineage>
        <taxon>Eukaryota</taxon>
        <taxon>Sar</taxon>
        <taxon>Stramenopiles</taxon>
        <taxon>Ochrophyta</taxon>
        <taxon>Pelagophyceae</taxon>
        <taxon>Pelagomonadales</taxon>
        <taxon>Pelagomonadaceae</taxon>
        <taxon>Aureococcus</taxon>
    </lineage>
</organism>
<feature type="transmembrane region" description="Helical" evidence="3">
    <location>
        <begin position="410"/>
        <end position="430"/>
    </location>
</feature>
<dbReference type="PANTHER" id="PTHR18945">
    <property type="entry name" value="NEUROTRANSMITTER GATED ION CHANNEL"/>
    <property type="match status" value="1"/>
</dbReference>
<dbReference type="InterPro" id="IPR006201">
    <property type="entry name" value="Neur_channel"/>
</dbReference>
<dbReference type="InterPro" id="IPR018247">
    <property type="entry name" value="EF_Hand_1_Ca_BS"/>
</dbReference>
<evidence type="ECO:0000313" key="7">
    <source>
        <dbReference type="Proteomes" id="UP001363151"/>
    </source>
</evidence>
<dbReference type="Pfam" id="PF02931">
    <property type="entry name" value="Neur_chan_LBD"/>
    <property type="match status" value="1"/>
</dbReference>
<feature type="chain" id="PRO_5045832625" description="EF-hand domain-containing protein" evidence="4">
    <location>
        <begin position="24"/>
        <end position="662"/>
    </location>
</feature>